<dbReference type="EMBL" id="AFBR01000020">
    <property type="protein sequence ID" value="EGG56358.1"/>
    <property type="molecule type" value="Genomic_DNA"/>
</dbReference>
<dbReference type="PROSITE" id="PS51898">
    <property type="entry name" value="TYR_RECOMBINASE"/>
    <property type="match status" value="1"/>
</dbReference>
<dbReference type="AlphaFoldDB" id="F3QRA4"/>
<dbReference type="InterPro" id="IPR002104">
    <property type="entry name" value="Integrase_catalytic"/>
</dbReference>
<sequence>MSKRLKAAAREAGITKRIYPHLLRHSFATHLLEQGTDIKIVKGLMGDITTSRQRKGMST</sequence>
<keyword evidence="4" id="KW-1185">Reference proteome</keyword>
<dbReference type="eggNOG" id="COG4974">
    <property type="taxonomic scope" value="Bacteria"/>
</dbReference>
<gene>
    <name evidence="3" type="ORF">HMPREF9442_00703</name>
</gene>
<dbReference type="HOGENOM" id="CLU_2956466_0_0_10"/>
<dbReference type="STRING" id="762982.HMPREF9442_00703"/>
<dbReference type="GO" id="GO:0015074">
    <property type="term" value="P:DNA integration"/>
    <property type="evidence" value="ECO:0007669"/>
    <property type="project" value="InterPro"/>
</dbReference>
<evidence type="ECO:0000256" key="1">
    <source>
        <dbReference type="ARBA" id="ARBA00023172"/>
    </source>
</evidence>
<dbReference type="GO" id="GO:0003677">
    <property type="term" value="F:DNA binding"/>
    <property type="evidence" value="ECO:0007669"/>
    <property type="project" value="InterPro"/>
</dbReference>
<organism evidence="3 4">
    <name type="scientific">Paraprevotella xylaniphila YIT 11841</name>
    <dbReference type="NCBI Taxonomy" id="762982"/>
    <lineage>
        <taxon>Bacteria</taxon>
        <taxon>Pseudomonadati</taxon>
        <taxon>Bacteroidota</taxon>
        <taxon>Bacteroidia</taxon>
        <taxon>Bacteroidales</taxon>
        <taxon>Prevotellaceae</taxon>
        <taxon>Paraprevotella</taxon>
    </lineage>
</organism>
<accession>F3QRA4</accession>
<dbReference type="InterPro" id="IPR011010">
    <property type="entry name" value="DNA_brk_join_enz"/>
</dbReference>
<dbReference type="Proteomes" id="UP000005546">
    <property type="component" value="Unassembled WGS sequence"/>
</dbReference>
<evidence type="ECO:0000313" key="4">
    <source>
        <dbReference type="Proteomes" id="UP000005546"/>
    </source>
</evidence>
<name>F3QRA4_9BACT</name>
<dbReference type="Gene3D" id="1.10.443.10">
    <property type="entry name" value="Intergrase catalytic core"/>
    <property type="match status" value="1"/>
</dbReference>
<dbReference type="InterPro" id="IPR013762">
    <property type="entry name" value="Integrase-like_cat_sf"/>
</dbReference>
<reference evidence="3 4" key="1">
    <citation type="submission" date="2011-02" db="EMBL/GenBank/DDBJ databases">
        <authorList>
            <person name="Weinstock G."/>
            <person name="Sodergren E."/>
            <person name="Clifton S."/>
            <person name="Fulton L."/>
            <person name="Fulton B."/>
            <person name="Courtney L."/>
            <person name="Fronick C."/>
            <person name="Harrison M."/>
            <person name="Strong C."/>
            <person name="Farmer C."/>
            <person name="Delahaunty K."/>
            <person name="Markovic C."/>
            <person name="Hall O."/>
            <person name="Minx P."/>
            <person name="Tomlinson C."/>
            <person name="Mitreva M."/>
            <person name="Hou S."/>
            <person name="Chen J."/>
            <person name="Wollam A."/>
            <person name="Pepin K.H."/>
            <person name="Johnson M."/>
            <person name="Bhonagiri V."/>
            <person name="Zhang X."/>
            <person name="Suruliraj S."/>
            <person name="Warren W."/>
            <person name="Chinwalla A."/>
            <person name="Mardis E.R."/>
            <person name="Wilson R.K."/>
        </authorList>
    </citation>
    <scope>NUCLEOTIDE SEQUENCE [LARGE SCALE GENOMIC DNA]</scope>
    <source>
        <strain evidence="3 4">YIT 11841</strain>
    </source>
</reference>
<keyword evidence="1" id="KW-0233">DNA recombination</keyword>
<proteinExistence type="predicted"/>
<feature type="domain" description="Tyr recombinase" evidence="2">
    <location>
        <begin position="1"/>
        <end position="59"/>
    </location>
</feature>
<protein>
    <recommendedName>
        <fullName evidence="2">Tyr recombinase domain-containing protein</fullName>
    </recommendedName>
</protein>
<dbReference type="GO" id="GO:0006310">
    <property type="term" value="P:DNA recombination"/>
    <property type="evidence" value="ECO:0007669"/>
    <property type="project" value="UniProtKB-KW"/>
</dbReference>
<evidence type="ECO:0000313" key="3">
    <source>
        <dbReference type="EMBL" id="EGG56358.1"/>
    </source>
</evidence>
<evidence type="ECO:0000259" key="2">
    <source>
        <dbReference type="PROSITE" id="PS51898"/>
    </source>
</evidence>
<comment type="caution">
    <text evidence="3">The sequence shown here is derived from an EMBL/GenBank/DDBJ whole genome shotgun (WGS) entry which is preliminary data.</text>
</comment>
<dbReference type="Pfam" id="PF00589">
    <property type="entry name" value="Phage_integrase"/>
    <property type="match status" value="1"/>
</dbReference>
<dbReference type="SUPFAM" id="SSF56349">
    <property type="entry name" value="DNA breaking-rejoining enzymes"/>
    <property type="match status" value="1"/>
</dbReference>